<evidence type="ECO:0000256" key="1">
    <source>
        <dbReference type="SAM" id="MobiDB-lite"/>
    </source>
</evidence>
<protein>
    <submittedName>
        <fullName evidence="2">Uncharacterized protein</fullName>
    </submittedName>
</protein>
<keyword evidence="3" id="KW-1185">Reference proteome</keyword>
<feature type="region of interest" description="Disordered" evidence="1">
    <location>
        <begin position="124"/>
        <end position="160"/>
    </location>
</feature>
<dbReference type="PANTHER" id="PTHR47299:SF1">
    <property type="entry name" value="PROTEIN FAM166A"/>
    <property type="match status" value="1"/>
</dbReference>
<accession>A0ABQ7SE77</accession>
<gene>
    <name evidence="2" type="ORF">JD844_005087</name>
</gene>
<proteinExistence type="predicted"/>
<feature type="region of interest" description="Disordered" evidence="1">
    <location>
        <begin position="1"/>
        <end position="39"/>
    </location>
</feature>
<dbReference type="InterPro" id="IPR052683">
    <property type="entry name" value="CIMIP2A"/>
</dbReference>
<sequence>MGSEARVRPSMYRVPSRHHRRGPTPHLWRREKGREEARTIGPKLAQCNENSVPVGPFRAKFPGARLRVSSHKSRGKKSRGLTIGTRDASVLQHLSSAIKDVSGRRRKEVTWKEVTFCATFRNLKRQEGPKQKPLPGRHFGDSHSKRQGPRLPHLSPVGNTPKCSSIKQLSQFHTTPRLLFYGNGLGATQRKPGIWGWHRDATGLFLAEAGWEEKAVDPSWLESELFLVLPPGPQWQKGCSNPRAAASGRNWAGFRLNPYNCPSACWNISLLACLSPFSLSPGFVPYHGCFPIPGKDDRPPIPRADPQKWTDPSSAQLLEQRKHTPCHPGIRLACGPGWRQFAATAGSRLVSGQGDRKALCHPDVALVCGQEEDRGPCDAGMSLICGQGWKGDPCVPGTDQPTRIEGVPLPPVTETVDVKRFGRTPKMDMPNLIQRKAISGRWQGRESSAPSHQLWGCQCAFLNDRRWMDWMALRDLSQLLRFHGCVPWRLNLCLPSSPGYTGFVPRFTWIMGVNYLNGVKEAMTEFDRNQEMLRSPLYSFGQRLPHTYWPNTKIYSSSGLMPFYTGFVPSESERQTHKSICLLFLMAEGGSMQQRQTSLLF</sequence>
<dbReference type="Proteomes" id="UP000826234">
    <property type="component" value="Unassembled WGS sequence"/>
</dbReference>
<feature type="compositionally biased region" description="Basic and acidic residues" evidence="1">
    <location>
        <begin position="28"/>
        <end position="38"/>
    </location>
</feature>
<evidence type="ECO:0000313" key="2">
    <source>
        <dbReference type="EMBL" id="KAH0615626.1"/>
    </source>
</evidence>
<dbReference type="PANTHER" id="PTHR47299">
    <property type="entry name" value="PROTEIN FAM166A"/>
    <property type="match status" value="1"/>
</dbReference>
<name>A0ABQ7SE77_PHRPL</name>
<feature type="compositionally biased region" description="Basic residues" evidence="1">
    <location>
        <begin position="15"/>
        <end position="27"/>
    </location>
</feature>
<evidence type="ECO:0000313" key="3">
    <source>
        <dbReference type="Proteomes" id="UP000826234"/>
    </source>
</evidence>
<comment type="caution">
    <text evidence="2">The sequence shown here is derived from an EMBL/GenBank/DDBJ whole genome shotgun (WGS) entry which is preliminary data.</text>
</comment>
<dbReference type="EMBL" id="JAIPUX010005291">
    <property type="protein sequence ID" value="KAH0615626.1"/>
    <property type="molecule type" value="Genomic_DNA"/>
</dbReference>
<organism evidence="2 3">
    <name type="scientific">Phrynosoma platyrhinos</name>
    <name type="common">Desert horned lizard</name>
    <dbReference type="NCBI Taxonomy" id="52577"/>
    <lineage>
        <taxon>Eukaryota</taxon>
        <taxon>Metazoa</taxon>
        <taxon>Chordata</taxon>
        <taxon>Craniata</taxon>
        <taxon>Vertebrata</taxon>
        <taxon>Euteleostomi</taxon>
        <taxon>Lepidosauria</taxon>
        <taxon>Squamata</taxon>
        <taxon>Bifurcata</taxon>
        <taxon>Unidentata</taxon>
        <taxon>Episquamata</taxon>
        <taxon>Toxicofera</taxon>
        <taxon>Iguania</taxon>
        <taxon>Phrynosomatidae</taxon>
        <taxon>Phrynosomatinae</taxon>
        <taxon>Phrynosoma</taxon>
    </lineage>
</organism>
<reference evidence="2 3" key="1">
    <citation type="journal article" date="2022" name="Gigascience">
        <title>A chromosome-level genome assembly and annotation of the desert horned lizard, Phrynosoma platyrhinos, provides insight into chromosomal rearrangements among reptiles.</title>
        <authorList>
            <person name="Koochekian N."/>
            <person name="Ascanio A."/>
            <person name="Farleigh K."/>
            <person name="Card D.C."/>
            <person name="Schield D.R."/>
            <person name="Castoe T.A."/>
            <person name="Jezkova T."/>
        </authorList>
    </citation>
    <scope>NUCLEOTIDE SEQUENCE [LARGE SCALE GENOMIC DNA]</scope>
    <source>
        <strain evidence="2">NK-2021</strain>
    </source>
</reference>